<dbReference type="AlphaFoldDB" id="A0A1I2W647"/>
<dbReference type="EMBL" id="FOPM01000020">
    <property type="protein sequence ID" value="SFG96875.1"/>
    <property type="molecule type" value="Genomic_DNA"/>
</dbReference>
<proteinExistence type="predicted"/>
<feature type="chain" id="PRO_5011595128" evidence="1">
    <location>
        <begin position="28"/>
        <end position="289"/>
    </location>
</feature>
<dbReference type="SUPFAM" id="SSF56925">
    <property type="entry name" value="OMPA-like"/>
    <property type="match status" value="1"/>
</dbReference>
<name>A0A1I2W647_9HYPH</name>
<dbReference type="Gene3D" id="2.40.160.20">
    <property type="match status" value="1"/>
</dbReference>
<reference evidence="3" key="1">
    <citation type="submission" date="2016-10" db="EMBL/GenBank/DDBJ databases">
        <authorList>
            <person name="Varghese N."/>
            <person name="Submissions S."/>
        </authorList>
    </citation>
    <scope>NUCLEOTIDE SEQUENCE [LARGE SCALE GENOMIC DNA]</scope>
    <source>
        <strain evidence="3">Gh-105</strain>
    </source>
</reference>
<evidence type="ECO:0000313" key="3">
    <source>
        <dbReference type="Proteomes" id="UP000199229"/>
    </source>
</evidence>
<dbReference type="STRING" id="582675.SAMN05192565_12033"/>
<sequence>MRRSKLNALVRSLTLLASVGAPCLGYAADLLPPLPPEPLPPPVEIGGAWYLRGDVGVGAVSYEKVVTTVKGGVLPGDYVIHQKNMGDQVFAGGGIGYQFNGFLRGDITGEYRGGSRFSFVEKFNLPYPNGVPAKGIDYDQGNLSSVVAMANGYIDLGTWYGLTPFVGGGIGAAFHTISGFNDTGAGSAAGGFGIAATKRTTTLAWAAMAGLGYSVTPNLKLELGYRYLNLGHAGTGPVTCFNDPGCGGASYRLKEITSHDVRIGMRWLIGGVGAVAEYQPEPAPLIRKY</sequence>
<feature type="signal peptide" evidence="1">
    <location>
        <begin position="1"/>
        <end position="27"/>
    </location>
</feature>
<organism evidence="2 3">
    <name type="scientific">Methylobacterium gossipiicola</name>
    <dbReference type="NCBI Taxonomy" id="582675"/>
    <lineage>
        <taxon>Bacteria</taxon>
        <taxon>Pseudomonadati</taxon>
        <taxon>Pseudomonadota</taxon>
        <taxon>Alphaproteobacteria</taxon>
        <taxon>Hyphomicrobiales</taxon>
        <taxon>Methylobacteriaceae</taxon>
        <taxon>Methylobacterium</taxon>
    </lineage>
</organism>
<keyword evidence="3" id="KW-1185">Reference proteome</keyword>
<protein>
    <submittedName>
        <fullName evidence="2">Opacity protein</fullName>
    </submittedName>
</protein>
<evidence type="ECO:0000313" key="2">
    <source>
        <dbReference type="EMBL" id="SFG96875.1"/>
    </source>
</evidence>
<keyword evidence="1" id="KW-0732">Signal</keyword>
<accession>A0A1I2W647</accession>
<dbReference type="OrthoDB" id="5643626at2"/>
<dbReference type="RefSeq" id="WP_091973852.1">
    <property type="nucleotide sequence ID" value="NZ_FOPM01000020.1"/>
</dbReference>
<evidence type="ECO:0000256" key="1">
    <source>
        <dbReference type="SAM" id="SignalP"/>
    </source>
</evidence>
<dbReference type="Proteomes" id="UP000199229">
    <property type="component" value="Unassembled WGS sequence"/>
</dbReference>
<gene>
    <name evidence="2" type="ORF">SAMN05192565_12033</name>
</gene>
<dbReference type="InterPro" id="IPR011250">
    <property type="entry name" value="OMP/PagP_B-barrel"/>
</dbReference>